<proteinExistence type="predicted"/>
<accession>A0ACB6RNC2</accession>
<feature type="non-terminal residue" evidence="1">
    <location>
        <position position="1"/>
    </location>
</feature>
<gene>
    <name evidence="1" type="ORF">BU25DRAFT_350600</name>
</gene>
<evidence type="ECO:0000313" key="1">
    <source>
        <dbReference type="EMBL" id="KAF2623222.1"/>
    </source>
</evidence>
<reference evidence="1" key="1">
    <citation type="journal article" date="2020" name="Stud. Mycol.">
        <title>101 Dothideomycetes genomes: a test case for predicting lifestyles and emergence of pathogens.</title>
        <authorList>
            <person name="Haridas S."/>
            <person name="Albert R."/>
            <person name="Binder M."/>
            <person name="Bloem J."/>
            <person name="Labutti K."/>
            <person name="Salamov A."/>
            <person name="Andreopoulos B."/>
            <person name="Baker S."/>
            <person name="Barry K."/>
            <person name="Bills G."/>
            <person name="Bluhm B."/>
            <person name="Cannon C."/>
            <person name="Castanera R."/>
            <person name="Culley D."/>
            <person name="Daum C."/>
            <person name="Ezra D."/>
            <person name="Gonzalez J."/>
            <person name="Henrissat B."/>
            <person name="Kuo A."/>
            <person name="Liang C."/>
            <person name="Lipzen A."/>
            <person name="Lutzoni F."/>
            <person name="Magnuson J."/>
            <person name="Mondo S."/>
            <person name="Nolan M."/>
            <person name="Ohm R."/>
            <person name="Pangilinan J."/>
            <person name="Park H.-J."/>
            <person name="Ramirez L."/>
            <person name="Alfaro M."/>
            <person name="Sun H."/>
            <person name="Tritt A."/>
            <person name="Yoshinaga Y."/>
            <person name="Zwiers L.-H."/>
            <person name="Turgeon B."/>
            <person name="Goodwin S."/>
            <person name="Spatafora J."/>
            <person name="Crous P."/>
            <person name="Grigoriev I."/>
        </authorList>
    </citation>
    <scope>NUCLEOTIDE SEQUENCE</scope>
    <source>
        <strain evidence="1">CBS 525.71</strain>
    </source>
</reference>
<keyword evidence="2" id="KW-1185">Reference proteome</keyword>
<dbReference type="Proteomes" id="UP000799754">
    <property type="component" value="Unassembled WGS sequence"/>
</dbReference>
<sequence>LITAELLKRFKKGDRFINIVRCALFDGAALVQIFKSGHLFAVGLDVHEHEPHVNQKLCKMRNVT</sequence>
<protein>
    <submittedName>
        <fullName evidence="1">Uncharacterized protein</fullName>
    </submittedName>
</protein>
<organism evidence="1 2">
    <name type="scientific">Macroventuria anomochaeta</name>
    <dbReference type="NCBI Taxonomy" id="301207"/>
    <lineage>
        <taxon>Eukaryota</taxon>
        <taxon>Fungi</taxon>
        <taxon>Dikarya</taxon>
        <taxon>Ascomycota</taxon>
        <taxon>Pezizomycotina</taxon>
        <taxon>Dothideomycetes</taxon>
        <taxon>Pleosporomycetidae</taxon>
        <taxon>Pleosporales</taxon>
        <taxon>Pleosporineae</taxon>
        <taxon>Didymellaceae</taxon>
        <taxon>Macroventuria</taxon>
    </lineage>
</organism>
<comment type="caution">
    <text evidence="1">The sequence shown here is derived from an EMBL/GenBank/DDBJ whole genome shotgun (WGS) entry which is preliminary data.</text>
</comment>
<name>A0ACB6RNC2_9PLEO</name>
<evidence type="ECO:0000313" key="2">
    <source>
        <dbReference type="Proteomes" id="UP000799754"/>
    </source>
</evidence>
<dbReference type="EMBL" id="MU006738">
    <property type="protein sequence ID" value="KAF2623222.1"/>
    <property type="molecule type" value="Genomic_DNA"/>
</dbReference>